<dbReference type="EMBL" id="CM047909">
    <property type="protein sequence ID" value="KAJ0079485.1"/>
    <property type="molecule type" value="Genomic_DNA"/>
</dbReference>
<evidence type="ECO:0000313" key="2">
    <source>
        <dbReference type="Proteomes" id="UP001164250"/>
    </source>
</evidence>
<name>A0ACC0ZZM0_9ROSI</name>
<proteinExistence type="predicted"/>
<dbReference type="Proteomes" id="UP001164250">
    <property type="component" value="Chromosome 13"/>
</dbReference>
<evidence type="ECO:0000313" key="1">
    <source>
        <dbReference type="EMBL" id="KAJ0079485.1"/>
    </source>
</evidence>
<comment type="caution">
    <text evidence="1">The sequence shown here is derived from an EMBL/GenBank/DDBJ whole genome shotgun (WGS) entry which is preliminary data.</text>
</comment>
<reference evidence="2" key="1">
    <citation type="journal article" date="2023" name="G3 (Bethesda)">
        <title>Genome assembly and association tests identify interacting loci associated with vigor, precocity, and sex in interspecific pistachio rootstocks.</title>
        <authorList>
            <person name="Palmer W."/>
            <person name="Jacygrad E."/>
            <person name="Sagayaradj S."/>
            <person name="Cavanaugh K."/>
            <person name="Han R."/>
            <person name="Bertier L."/>
            <person name="Beede B."/>
            <person name="Kafkas S."/>
            <person name="Golino D."/>
            <person name="Preece J."/>
            <person name="Michelmore R."/>
        </authorList>
    </citation>
    <scope>NUCLEOTIDE SEQUENCE [LARGE SCALE GENOMIC DNA]</scope>
</reference>
<protein>
    <submittedName>
        <fullName evidence="1">Uncharacterized protein</fullName>
    </submittedName>
</protein>
<organism evidence="1 2">
    <name type="scientific">Pistacia atlantica</name>
    <dbReference type="NCBI Taxonomy" id="434234"/>
    <lineage>
        <taxon>Eukaryota</taxon>
        <taxon>Viridiplantae</taxon>
        <taxon>Streptophyta</taxon>
        <taxon>Embryophyta</taxon>
        <taxon>Tracheophyta</taxon>
        <taxon>Spermatophyta</taxon>
        <taxon>Magnoliopsida</taxon>
        <taxon>eudicotyledons</taxon>
        <taxon>Gunneridae</taxon>
        <taxon>Pentapetalae</taxon>
        <taxon>rosids</taxon>
        <taxon>malvids</taxon>
        <taxon>Sapindales</taxon>
        <taxon>Anacardiaceae</taxon>
        <taxon>Pistacia</taxon>
    </lineage>
</organism>
<sequence length="159" mass="17347">MAPNITTTTTTTVTKTTPLSKAPSLSSHVSKEQRKILVDQGCIVREIGPVYPPQNQTQFANCLKISTSKTLECPTKSQQQEGNCSSPPPSLSSRAHVTFLAGTFGMADGYFYAMMDCFCEKPWRHAPYYTVAPYLLTETVHQGIGHLSSLTGLMVISTL</sequence>
<accession>A0ACC0ZZM0</accession>
<keyword evidence="2" id="KW-1185">Reference proteome</keyword>
<gene>
    <name evidence="1" type="ORF">Patl1_22462</name>
</gene>